<dbReference type="EMBL" id="CP067393">
    <property type="protein sequence ID" value="QQP85441.1"/>
    <property type="molecule type" value="Genomic_DNA"/>
</dbReference>
<dbReference type="InterPro" id="IPR002052">
    <property type="entry name" value="DNA_methylase_N6_adenine_CS"/>
</dbReference>
<comment type="function">
    <text evidence="1 8">Specifically methylates the guanine in position 966 of 16S rRNA in the assembled 30S particle.</text>
</comment>
<protein>
    <recommendedName>
        <fullName evidence="4 8">Ribosomal RNA small subunit methyltransferase D</fullName>
        <ecNumber evidence="3 8">2.1.1.171</ecNumber>
    </recommendedName>
</protein>
<dbReference type="CDD" id="cd02440">
    <property type="entry name" value="AdoMet_MTases"/>
    <property type="match status" value="1"/>
</dbReference>
<dbReference type="RefSeq" id="WP_201092052.1">
    <property type="nucleotide sequence ID" value="NZ_CP067393.1"/>
</dbReference>
<dbReference type="PROSITE" id="PS00092">
    <property type="entry name" value="N6_MTASE"/>
    <property type="match status" value="1"/>
</dbReference>
<proteinExistence type="inferred from homology"/>
<reference evidence="9 10" key="1">
    <citation type="submission" date="2021-01" db="EMBL/GenBank/DDBJ databases">
        <title>Entomomonas sp. F2A isolated from a house cricket (Acheta domesticus).</title>
        <authorList>
            <person name="Spergser J."/>
            <person name="Busse H.-J."/>
        </authorList>
    </citation>
    <scope>NUCLEOTIDE SEQUENCE [LARGE SCALE GENOMIC DNA]</scope>
    <source>
        <strain evidence="9 10">F2A</strain>
    </source>
</reference>
<dbReference type="KEGG" id="eaz:JHT90_13845"/>
<gene>
    <name evidence="9" type="primary">rsmD</name>
    <name evidence="9" type="ORF">JHT90_13845</name>
</gene>
<comment type="catalytic activity">
    <reaction evidence="7 8">
        <text>guanosine(966) in 16S rRNA + S-adenosyl-L-methionine = N(2)-methylguanosine(966) in 16S rRNA + S-adenosyl-L-homocysteine + H(+)</text>
        <dbReference type="Rhea" id="RHEA:23548"/>
        <dbReference type="Rhea" id="RHEA-COMP:10211"/>
        <dbReference type="Rhea" id="RHEA-COMP:10212"/>
        <dbReference type="ChEBI" id="CHEBI:15378"/>
        <dbReference type="ChEBI" id="CHEBI:57856"/>
        <dbReference type="ChEBI" id="CHEBI:59789"/>
        <dbReference type="ChEBI" id="CHEBI:74269"/>
        <dbReference type="ChEBI" id="CHEBI:74481"/>
        <dbReference type="EC" id="2.1.1.171"/>
    </reaction>
</comment>
<name>A0A974NF34_9GAMM</name>
<evidence type="ECO:0000256" key="8">
    <source>
        <dbReference type="PIRNR" id="PIRNR004553"/>
    </source>
</evidence>
<keyword evidence="8" id="KW-0949">S-adenosyl-L-methionine</keyword>
<dbReference type="Gene3D" id="3.40.50.150">
    <property type="entry name" value="Vaccinia Virus protein VP39"/>
    <property type="match status" value="1"/>
</dbReference>
<evidence type="ECO:0000313" key="9">
    <source>
        <dbReference type="EMBL" id="QQP85441.1"/>
    </source>
</evidence>
<evidence type="ECO:0000256" key="1">
    <source>
        <dbReference type="ARBA" id="ARBA00002649"/>
    </source>
</evidence>
<dbReference type="GO" id="GO:0052913">
    <property type="term" value="F:16S rRNA (guanine(966)-N(2))-methyltransferase activity"/>
    <property type="evidence" value="ECO:0007669"/>
    <property type="project" value="UniProtKB-EC"/>
</dbReference>
<keyword evidence="6 8" id="KW-0808">Transferase</keyword>
<dbReference type="Proteomes" id="UP000595278">
    <property type="component" value="Chromosome"/>
</dbReference>
<dbReference type="NCBIfam" id="TIGR00095">
    <property type="entry name" value="16S rRNA (guanine(966)-N(2))-methyltransferase RsmD"/>
    <property type="match status" value="1"/>
</dbReference>
<dbReference type="EC" id="2.1.1.171" evidence="3 8"/>
<dbReference type="InterPro" id="IPR029063">
    <property type="entry name" value="SAM-dependent_MTases_sf"/>
</dbReference>
<keyword evidence="10" id="KW-1185">Reference proteome</keyword>
<evidence type="ECO:0000256" key="6">
    <source>
        <dbReference type="ARBA" id="ARBA00022679"/>
    </source>
</evidence>
<dbReference type="PANTHER" id="PTHR43542">
    <property type="entry name" value="METHYLTRANSFERASE"/>
    <property type="match status" value="1"/>
</dbReference>
<keyword evidence="8" id="KW-0698">rRNA processing</keyword>
<accession>A0A974NF34</accession>
<sequence>MSKGAVKQGQLRIIGGEWRSRKVNFLEAEGLRPTPDRVRETLFNWLAAYIEGAQVLDLFTGSGALSLEALSRGAASATMLDINHQVINNLKNQLEILNCQRATLINQSALLFLQKQASEQFDVVFLDPPFRKDMLQQACQLLADNGWLATKAWIYTESETMPSQLLMPTNWQLYREKKAGQVYYSLWLAE</sequence>
<keyword evidence="5 8" id="KW-0489">Methyltransferase</keyword>
<organism evidence="9 10">
    <name type="scientific">Entomomonas asaccharolytica</name>
    <dbReference type="NCBI Taxonomy" id="2785331"/>
    <lineage>
        <taxon>Bacteria</taxon>
        <taxon>Pseudomonadati</taxon>
        <taxon>Pseudomonadota</taxon>
        <taxon>Gammaproteobacteria</taxon>
        <taxon>Pseudomonadales</taxon>
        <taxon>Pseudomonadaceae</taxon>
        <taxon>Entomomonas</taxon>
    </lineage>
</organism>
<dbReference type="AlphaFoldDB" id="A0A974NF34"/>
<dbReference type="SUPFAM" id="SSF53335">
    <property type="entry name" value="S-adenosyl-L-methionine-dependent methyltransferases"/>
    <property type="match status" value="1"/>
</dbReference>
<evidence type="ECO:0000256" key="2">
    <source>
        <dbReference type="ARBA" id="ARBA00005269"/>
    </source>
</evidence>
<dbReference type="GO" id="GO:0003676">
    <property type="term" value="F:nucleic acid binding"/>
    <property type="evidence" value="ECO:0007669"/>
    <property type="project" value="InterPro"/>
</dbReference>
<dbReference type="Pfam" id="PF03602">
    <property type="entry name" value="Cons_hypoth95"/>
    <property type="match status" value="1"/>
</dbReference>
<evidence type="ECO:0000256" key="7">
    <source>
        <dbReference type="ARBA" id="ARBA00048326"/>
    </source>
</evidence>
<comment type="similarity">
    <text evidence="2 8">Belongs to the methyltransferase superfamily. RsmD family.</text>
</comment>
<dbReference type="PIRSF" id="PIRSF004553">
    <property type="entry name" value="CHP00095"/>
    <property type="match status" value="1"/>
</dbReference>
<dbReference type="PANTHER" id="PTHR43542:SF1">
    <property type="entry name" value="METHYLTRANSFERASE"/>
    <property type="match status" value="1"/>
</dbReference>
<evidence type="ECO:0000256" key="4">
    <source>
        <dbReference type="ARBA" id="ARBA00013682"/>
    </source>
</evidence>
<dbReference type="InterPro" id="IPR004398">
    <property type="entry name" value="RNA_MeTrfase_RsmD"/>
</dbReference>
<evidence type="ECO:0000313" key="10">
    <source>
        <dbReference type="Proteomes" id="UP000595278"/>
    </source>
</evidence>
<evidence type="ECO:0000256" key="3">
    <source>
        <dbReference type="ARBA" id="ARBA00012141"/>
    </source>
</evidence>
<evidence type="ECO:0000256" key="5">
    <source>
        <dbReference type="ARBA" id="ARBA00022603"/>
    </source>
</evidence>